<feature type="transmembrane region" description="Helical" evidence="1">
    <location>
        <begin position="100"/>
        <end position="120"/>
    </location>
</feature>
<evidence type="ECO:0000313" key="3">
    <source>
        <dbReference type="Proteomes" id="UP000076632"/>
    </source>
</evidence>
<dbReference type="EMBL" id="KV407459">
    <property type="protein sequence ID" value="KZF22353.1"/>
    <property type="molecule type" value="Genomic_DNA"/>
</dbReference>
<keyword evidence="1" id="KW-0472">Membrane</keyword>
<proteinExistence type="predicted"/>
<keyword evidence="1" id="KW-0812">Transmembrane</keyword>
<dbReference type="InParanoid" id="A0A165GLW5"/>
<evidence type="ECO:0000256" key="1">
    <source>
        <dbReference type="SAM" id="Phobius"/>
    </source>
</evidence>
<feature type="transmembrane region" description="Helical" evidence="1">
    <location>
        <begin position="71"/>
        <end position="93"/>
    </location>
</feature>
<dbReference type="GeneID" id="28894421"/>
<keyword evidence="3" id="KW-1185">Reference proteome</keyword>
<name>A0A165GLW5_XYLHT</name>
<gene>
    <name evidence="2" type="ORF">L228DRAFT_151109</name>
</gene>
<dbReference type="AlphaFoldDB" id="A0A165GLW5"/>
<dbReference type="Proteomes" id="UP000076632">
    <property type="component" value="Unassembled WGS sequence"/>
</dbReference>
<organism evidence="2 3">
    <name type="scientific">Xylona heveae (strain CBS 132557 / TC161)</name>
    <dbReference type="NCBI Taxonomy" id="1328760"/>
    <lineage>
        <taxon>Eukaryota</taxon>
        <taxon>Fungi</taxon>
        <taxon>Dikarya</taxon>
        <taxon>Ascomycota</taxon>
        <taxon>Pezizomycotina</taxon>
        <taxon>Xylonomycetes</taxon>
        <taxon>Xylonales</taxon>
        <taxon>Xylonaceae</taxon>
        <taxon>Xylona</taxon>
    </lineage>
</organism>
<accession>A0A165GLW5</accession>
<protein>
    <submittedName>
        <fullName evidence="2">Uncharacterized protein</fullName>
    </submittedName>
</protein>
<keyword evidence="1" id="KW-1133">Transmembrane helix</keyword>
<evidence type="ECO:0000313" key="2">
    <source>
        <dbReference type="EMBL" id="KZF22353.1"/>
    </source>
</evidence>
<reference evidence="2 3" key="1">
    <citation type="journal article" date="2016" name="Fungal Biol.">
        <title>The genome of Xylona heveae provides a window into fungal endophytism.</title>
        <authorList>
            <person name="Gazis R."/>
            <person name="Kuo A."/>
            <person name="Riley R."/>
            <person name="LaButti K."/>
            <person name="Lipzen A."/>
            <person name="Lin J."/>
            <person name="Amirebrahimi M."/>
            <person name="Hesse C.N."/>
            <person name="Spatafora J.W."/>
            <person name="Henrissat B."/>
            <person name="Hainaut M."/>
            <person name="Grigoriev I.V."/>
            <person name="Hibbett D.S."/>
        </authorList>
    </citation>
    <scope>NUCLEOTIDE SEQUENCE [LARGE SCALE GENOMIC DNA]</scope>
    <source>
        <strain evidence="2 3">TC161</strain>
    </source>
</reference>
<sequence length="180" mass="19748">MFDTSDTFGTLDEDDDCKFATHPLIEAVHAVKSVQSVQHTGPARPVISQSASTTPSHFCLFPVPVPLSVPVIFSLSVPIFFSLSFSVPVPFLFFYSFFRLFSGFSLSVPLSVSVIVPVSLSVPSSRCPISIRRNFTYTKGLSFKAKVQSRKASLFVEAQKKSNQIKYPKGLESRGSSDTI</sequence>
<dbReference type="RefSeq" id="XP_018187908.1">
    <property type="nucleotide sequence ID" value="XM_018329284.1"/>
</dbReference>